<evidence type="ECO:0000313" key="1">
    <source>
        <dbReference type="EMBL" id="AAC48904.1"/>
    </source>
</evidence>
<dbReference type="Gene3D" id="1.10.10.10">
    <property type="entry name" value="Winged helix-like DNA-binding domain superfamily/Winged helix DNA-binding domain"/>
    <property type="match status" value="1"/>
</dbReference>
<organism evidence="1">
    <name type="scientific">Myxococcus phage Mx8</name>
    <dbReference type="NCBI Taxonomy" id="49964"/>
    <lineage>
        <taxon>Viruses</taxon>
        <taxon>Duplodnaviria</taxon>
        <taxon>Heunggongvirae</taxon>
        <taxon>Uroviricota</taxon>
        <taxon>Caudoviricetes</taxon>
        <taxon>Myxoctovirus</taxon>
        <taxon>Myxoctovirus Mx8</taxon>
    </lineage>
</organism>
<protein>
    <submittedName>
        <fullName evidence="2">p10</fullName>
    </submittedName>
</protein>
<dbReference type="Proteomes" id="UP000002093">
    <property type="component" value="Segment"/>
</dbReference>
<dbReference type="InterPro" id="IPR036390">
    <property type="entry name" value="WH_DNA-bd_sf"/>
</dbReference>
<reference evidence="2 3" key="2">
    <citation type="submission" date="2001-06" db="EMBL/GenBank/DDBJ databases">
        <title>Genome organization of temperate Myxococcus phage Mx8.</title>
        <authorList>
            <person name="Youderian P."/>
            <person name="Walthers D."/>
            <person name="Salmi D."/>
            <person name="Magrini V."/>
            <person name="Hartzell P.L."/>
        </authorList>
    </citation>
    <scope>NUCLEOTIDE SEQUENCE [LARGE SCALE GENOMIC DNA]</scope>
</reference>
<keyword evidence="3" id="KW-1185">Reference proteome</keyword>
<evidence type="ECO:0000313" key="2">
    <source>
        <dbReference type="EMBL" id="AAK94345.1"/>
    </source>
</evidence>
<dbReference type="RefSeq" id="NP_203423.1">
    <property type="nucleotide sequence ID" value="NC_003085.1"/>
</dbReference>
<dbReference type="GeneID" id="921747"/>
<name>O03961_9CAUD</name>
<reference evidence="1" key="1">
    <citation type="journal article" date="1998" name="J. Bacteriol.">
        <title>Genetic determinants of immunity and integration of temperate Myxococcus xanthus phage Mx8.</title>
        <authorList>
            <person name="Salmi D."/>
            <person name="Magrini V."/>
            <person name="Hartzell P.L."/>
            <person name="Youderian P."/>
        </authorList>
    </citation>
    <scope>NUCLEOTIDE SEQUENCE</scope>
</reference>
<dbReference type="SUPFAM" id="SSF46785">
    <property type="entry name" value="Winged helix' DNA-binding domain"/>
    <property type="match status" value="1"/>
</dbReference>
<dbReference type="EMBL" id="AF396866">
    <property type="protein sequence ID" value="AAK94345.1"/>
    <property type="molecule type" value="Genomic_DNA"/>
</dbReference>
<dbReference type="EMBL" id="U64984">
    <property type="protein sequence ID" value="AAC48904.1"/>
    <property type="molecule type" value="Genomic_DNA"/>
</dbReference>
<proteinExistence type="predicted"/>
<sequence>MTTPPRPMLSLTALRLLVERPHSPLELGAALGLQRRSTERLLAQLRETGVEVEQTQDAADARRVTLSVSRAAALRALGLK</sequence>
<evidence type="ECO:0000313" key="3">
    <source>
        <dbReference type="Proteomes" id="UP000002093"/>
    </source>
</evidence>
<dbReference type="KEGG" id="vg:921747"/>
<accession>O03961</accession>
<dbReference type="InterPro" id="IPR036388">
    <property type="entry name" value="WH-like_DNA-bd_sf"/>
</dbReference>